<dbReference type="Gene3D" id="3.40.30.10">
    <property type="entry name" value="Glutaredoxin"/>
    <property type="match status" value="1"/>
</dbReference>
<dbReference type="PROSITE" id="PS51352">
    <property type="entry name" value="THIOREDOXIN_2"/>
    <property type="match status" value="1"/>
</dbReference>
<dbReference type="AlphaFoldDB" id="A0A420ARQ3"/>
<accession>A0A420ARQ3</accession>
<comment type="subcellular location">
    <subcellularLocation>
        <location evidence="1">Cell envelope</location>
    </subcellularLocation>
</comment>
<evidence type="ECO:0000256" key="2">
    <source>
        <dbReference type="ARBA" id="ARBA00022748"/>
    </source>
</evidence>
<evidence type="ECO:0000256" key="3">
    <source>
        <dbReference type="ARBA" id="ARBA00023157"/>
    </source>
</evidence>
<evidence type="ECO:0000256" key="5">
    <source>
        <dbReference type="SAM" id="SignalP"/>
    </source>
</evidence>
<gene>
    <name evidence="7" type="ORF">DFQ12_4323</name>
</gene>
<dbReference type="EMBL" id="RAPY01000004">
    <property type="protein sequence ID" value="RKE47161.1"/>
    <property type="molecule type" value="Genomic_DNA"/>
</dbReference>
<feature type="chain" id="PRO_5019247617" evidence="5">
    <location>
        <begin position="21"/>
        <end position="488"/>
    </location>
</feature>
<evidence type="ECO:0000313" key="8">
    <source>
        <dbReference type="Proteomes" id="UP000286246"/>
    </source>
</evidence>
<evidence type="ECO:0000259" key="6">
    <source>
        <dbReference type="PROSITE" id="PS51352"/>
    </source>
</evidence>
<dbReference type="PANTHER" id="PTHR42852">
    <property type="entry name" value="THIOL:DISULFIDE INTERCHANGE PROTEIN DSBE"/>
    <property type="match status" value="1"/>
</dbReference>
<reference evidence="7 8" key="1">
    <citation type="submission" date="2018-09" db="EMBL/GenBank/DDBJ databases">
        <title>Genomic Encyclopedia of Type Strains, Phase III (KMG-III): the genomes of soil and plant-associated and newly described type strains.</title>
        <authorList>
            <person name="Whitman W."/>
        </authorList>
    </citation>
    <scope>NUCLEOTIDE SEQUENCE [LARGE SCALE GENOMIC DNA]</scope>
    <source>
        <strain evidence="7 8">CECT 7938</strain>
    </source>
</reference>
<keyword evidence="3" id="KW-1015">Disulfide bond</keyword>
<dbReference type="InterPro" id="IPR050553">
    <property type="entry name" value="Thioredoxin_ResA/DsbE_sf"/>
</dbReference>
<proteinExistence type="predicted"/>
<dbReference type="CDD" id="cd02966">
    <property type="entry name" value="TlpA_like_family"/>
    <property type="match status" value="1"/>
</dbReference>
<feature type="domain" description="Thioredoxin" evidence="6">
    <location>
        <begin position="332"/>
        <end position="486"/>
    </location>
</feature>
<dbReference type="Proteomes" id="UP000286246">
    <property type="component" value="Unassembled WGS sequence"/>
</dbReference>
<keyword evidence="8" id="KW-1185">Reference proteome</keyword>
<sequence length="488" mass="55912">MKNLIITLCLALFFTSGLHGQTQLQNPMGYINLTIDYKGPVSDTIMVVMQNVLYPGLDNLHHRNIKADRSSGQRFFFQIPVEDSSGYLSIAKLLPEKIRKAYDLKGILTDYLWEIGDDVSVEISFPYLERPEWAEFTFNGKGSEKYKARKEVLGLMVKDLPYINYKDSTFHKGEPEAINKVLDILDSYAPFMSHKSFYILKADNFYERNVGKAISIINNSTKGTYKRKKLIHDFDSVFYNIEVSDSDKQYYKHSINFPSSYLSTLFSQTIVHFGTRRPSKVFNKIMKETDQDLREKLLVMFFFENFGDDSTAIQFKQALKIVTTKKYLDALKELSYKYEPFALGDYIFEDTEGKAVNLSSYKGKVVLIDLWFTGCGGCGYFYEHTVSKIEEDFKDNQNFKVISIGVDKRKETWNKGIGSGVYTSAEGAINLHVGKLGVRHPFIQDFNIPGMPCAILINKRGHIELFNTTSLYSVATLKTEINRLLLEP</sequence>
<protein>
    <submittedName>
        <fullName evidence="7">Thioredoxin-like protein</fullName>
    </submittedName>
</protein>
<dbReference type="PANTHER" id="PTHR42852:SF6">
    <property type="entry name" value="THIOL:DISULFIDE INTERCHANGE PROTEIN DSBE"/>
    <property type="match status" value="1"/>
</dbReference>
<organism evidence="7 8">
    <name type="scientific">Sphingobacterium detergens</name>
    <dbReference type="NCBI Taxonomy" id="1145106"/>
    <lineage>
        <taxon>Bacteria</taxon>
        <taxon>Pseudomonadati</taxon>
        <taxon>Bacteroidota</taxon>
        <taxon>Sphingobacteriia</taxon>
        <taxon>Sphingobacteriales</taxon>
        <taxon>Sphingobacteriaceae</taxon>
        <taxon>Sphingobacterium</taxon>
    </lineage>
</organism>
<dbReference type="InterPro" id="IPR012336">
    <property type="entry name" value="Thioredoxin-like_fold"/>
</dbReference>
<evidence type="ECO:0000256" key="1">
    <source>
        <dbReference type="ARBA" id="ARBA00004196"/>
    </source>
</evidence>
<dbReference type="Pfam" id="PF13905">
    <property type="entry name" value="Thioredoxin_8"/>
    <property type="match status" value="1"/>
</dbReference>
<evidence type="ECO:0000256" key="4">
    <source>
        <dbReference type="ARBA" id="ARBA00023284"/>
    </source>
</evidence>
<dbReference type="GO" id="GO:0030313">
    <property type="term" value="C:cell envelope"/>
    <property type="evidence" value="ECO:0007669"/>
    <property type="project" value="UniProtKB-SubCell"/>
</dbReference>
<comment type="caution">
    <text evidence="7">The sequence shown here is derived from an EMBL/GenBank/DDBJ whole genome shotgun (WGS) entry which is preliminary data.</text>
</comment>
<dbReference type="InterPro" id="IPR036249">
    <property type="entry name" value="Thioredoxin-like_sf"/>
</dbReference>
<feature type="signal peptide" evidence="5">
    <location>
        <begin position="1"/>
        <end position="20"/>
    </location>
</feature>
<keyword evidence="5" id="KW-0732">Signal</keyword>
<evidence type="ECO:0000313" key="7">
    <source>
        <dbReference type="EMBL" id="RKE47161.1"/>
    </source>
</evidence>
<dbReference type="OrthoDB" id="634996at2"/>
<dbReference type="RefSeq" id="WP_120260975.1">
    <property type="nucleotide sequence ID" value="NZ_RAPY01000004.1"/>
</dbReference>
<dbReference type="SUPFAM" id="SSF52833">
    <property type="entry name" value="Thioredoxin-like"/>
    <property type="match status" value="1"/>
</dbReference>
<dbReference type="GO" id="GO:0017004">
    <property type="term" value="P:cytochrome complex assembly"/>
    <property type="evidence" value="ECO:0007669"/>
    <property type="project" value="UniProtKB-KW"/>
</dbReference>
<keyword evidence="4" id="KW-0676">Redox-active center</keyword>
<name>A0A420ARQ3_SPHD1</name>
<keyword evidence="2" id="KW-0201">Cytochrome c-type biogenesis</keyword>
<dbReference type="InterPro" id="IPR013766">
    <property type="entry name" value="Thioredoxin_domain"/>
</dbReference>